<evidence type="ECO:0000259" key="12">
    <source>
        <dbReference type="PROSITE" id="PS50113"/>
    </source>
</evidence>
<dbReference type="PROSITE" id="PS50110">
    <property type="entry name" value="RESPONSE_REGULATORY"/>
    <property type="match status" value="1"/>
</dbReference>
<reference evidence="13 14" key="1">
    <citation type="submission" date="2018-03" db="EMBL/GenBank/DDBJ databases">
        <title>The draft genome of Sphingosinicella sp. GL-C-18.</title>
        <authorList>
            <person name="Liu L."/>
            <person name="Li L."/>
            <person name="Liang L."/>
            <person name="Zhang X."/>
            <person name="Wang T."/>
        </authorList>
    </citation>
    <scope>NUCLEOTIDE SEQUENCE [LARGE SCALE GENOMIC DNA]</scope>
    <source>
        <strain evidence="13 14">GL-C-18</strain>
    </source>
</reference>
<dbReference type="AlphaFoldDB" id="A0A2P7QZS5"/>
<dbReference type="InterPro" id="IPR001610">
    <property type="entry name" value="PAC"/>
</dbReference>
<evidence type="ECO:0000259" key="10">
    <source>
        <dbReference type="PROSITE" id="PS50110"/>
    </source>
</evidence>
<sequence>MSDYLPNPSQVAPGAGATKLETAPKPTGSAPDALAGKVRFFETTLSSIPDFVYAFDPQKRFVYANPAMLGLFGLSADEMLGKTFPDLGYPAELTERLNGYIDRILRNGVTVEEEVFYRTPTGYTAYFDFLWGPVRGPDGSVELVVGVSRDSSDRHAVEEALRTSEARLRAATELAGLGVYSWNPVTHAFDWDERMRALWGLPQEADVNNEVFEAGLHPDDLPRVHRAIAACVDPAGDGSYNLEYRVVGRDDGITRYIATSGRTTFSEGRAVVFIGAAIDVTASRRNEAAIRASEAQFRSFAENSSNLIWIGDPAERRVLYRSPAYERIFGVAGSEAPLDLDEWMDVIHPDDRQQVEHSFESLIAGEVVQFEYRIVRPSDGAIHLLRETSFPILDEHGAPTRIGGITEDLTGEKVRHVYIVCKGAAEARRLAGVVRADGYQARIFQSGSAFLQIAPALSPGCVLVDLRKGRNEGLSLQRELKARSISLPTVALDAPGAEVGAAVAAMKAGASDYVILTEDDSPGGSLAMAIADCLGTVGHITHDDDGGARVSALTSREREVLAGLLDGGTNKSIANKLGISPRTVELHRASVMNRLNAGSLTELLQIALSAGLAPSGSRGRN</sequence>
<gene>
    <name evidence="13" type="ORF">C7I55_03560</name>
</gene>
<dbReference type="Pfam" id="PF08447">
    <property type="entry name" value="PAS_3"/>
    <property type="match status" value="2"/>
</dbReference>
<dbReference type="OrthoDB" id="9782655at2"/>
<dbReference type="Gene3D" id="3.40.50.2300">
    <property type="match status" value="1"/>
</dbReference>
<evidence type="ECO:0000259" key="11">
    <source>
        <dbReference type="PROSITE" id="PS50112"/>
    </source>
</evidence>
<organism evidence="13 14">
    <name type="scientific">Allosphingosinicella deserti</name>
    <dbReference type="NCBI Taxonomy" id="2116704"/>
    <lineage>
        <taxon>Bacteria</taxon>
        <taxon>Pseudomonadati</taxon>
        <taxon>Pseudomonadota</taxon>
        <taxon>Alphaproteobacteria</taxon>
        <taxon>Sphingomonadales</taxon>
        <taxon>Sphingomonadaceae</taxon>
        <taxon>Allosphingosinicella</taxon>
    </lineage>
</organism>
<dbReference type="CDD" id="cd06170">
    <property type="entry name" value="LuxR_C_like"/>
    <property type="match status" value="1"/>
</dbReference>
<dbReference type="PROSITE" id="PS50112">
    <property type="entry name" value="PAS"/>
    <property type="match status" value="2"/>
</dbReference>
<dbReference type="SUPFAM" id="SSF46894">
    <property type="entry name" value="C-terminal effector domain of the bipartite response regulators"/>
    <property type="match status" value="1"/>
</dbReference>
<dbReference type="PANTHER" id="PTHR43304:SF1">
    <property type="entry name" value="PAC DOMAIN-CONTAINING PROTEIN"/>
    <property type="match status" value="1"/>
</dbReference>
<dbReference type="GO" id="GO:0006355">
    <property type="term" value="P:regulation of DNA-templated transcription"/>
    <property type="evidence" value="ECO:0007669"/>
    <property type="project" value="InterPro"/>
</dbReference>
<dbReference type="PROSITE" id="PS00622">
    <property type="entry name" value="HTH_LUXR_1"/>
    <property type="match status" value="1"/>
</dbReference>
<evidence type="ECO:0000256" key="1">
    <source>
        <dbReference type="ARBA" id="ARBA00000085"/>
    </source>
</evidence>
<feature type="domain" description="HTH luxR-type" evidence="9">
    <location>
        <begin position="546"/>
        <end position="611"/>
    </location>
</feature>
<evidence type="ECO:0000313" key="13">
    <source>
        <dbReference type="EMBL" id="PSJ43446.1"/>
    </source>
</evidence>
<dbReference type="SMART" id="SM00086">
    <property type="entry name" value="PAC"/>
    <property type="match status" value="3"/>
</dbReference>
<feature type="domain" description="PAC" evidence="12">
    <location>
        <begin position="111"/>
        <end position="163"/>
    </location>
</feature>
<dbReference type="PANTHER" id="PTHR43304">
    <property type="entry name" value="PHYTOCHROME-LIKE PROTEIN CPH1"/>
    <property type="match status" value="1"/>
</dbReference>
<accession>A0A2P7QZS5</accession>
<dbReference type="GO" id="GO:0004673">
    <property type="term" value="F:protein histidine kinase activity"/>
    <property type="evidence" value="ECO:0007669"/>
    <property type="project" value="UniProtKB-EC"/>
</dbReference>
<protein>
    <recommendedName>
        <fullName evidence="2">histidine kinase</fullName>
        <ecNumber evidence="2">2.7.13.3</ecNumber>
    </recommendedName>
</protein>
<keyword evidence="3 7" id="KW-0597">Phosphoprotein</keyword>
<dbReference type="InterPro" id="IPR016032">
    <property type="entry name" value="Sig_transdc_resp-reg_C-effctor"/>
</dbReference>
<dbReference type="InterPro" id="IPR036388">
    <property type="entry name" value="WH-like_DNA-bd_sf"/>
</dbReference>
<dbReference type="EMBL" id="PXYI01000001">
    <property type="protein sequence ID" value="PSJ43446.1"/>
    <property type="molecule type" value="Genomic_DNA"/>
</dbReference>
<keyword evidence="14" id="KW-1185">Reference proteome</keyword>
<comment type="catalytic activity">
    <reaction evidence="1">
        <text>ATP + protein L-histidine = ADP + protein N-phospho-L-histidine.</text>
        <dbReference type="EC" id="2.7.13.3"/>
    </reaction>
</comment>
<feature type="domain" description="PAC" evidence="12">
    <location>
        <begin position="240"/>
        <end position="292"/>
    </location>
</feature>
<feature type="domain" description="PAS" evidence="11">
    <location>
        <begin position="293"/>
        <end position="366"/>
    </location>
</feature>
<name>A0A2P7QZS5_9SPHN</name>
<evidence type="ECO:0000256" key="7">
    <source>
        <dbReference type="PROSITE-ProRule" id="PRU00169"/>
    </source>
</evidence>
<dbReference type="GO" id="GO:0000160">
    <property type="term" value="P:phosphorelay signal transduction system"/>
    <property type="evidence" value="ECO:0007669"/>
    <property type="project" value="InterPro"/>
</dbReference>
<dbReference type="InterPro" id="IPR011006">
    <property type="entry name" value="CheY-like_superfamily"/>
</dbReference>
<dbReference type="PRINTS" id="PR00038">
    <property type="entry name" value="HTHLUXR"/>
</dbReference>
<dbReference type="Pfam" id="PF08448">
    <property type="entry name" value="PAS_4"/>
    <property type="match status" value="1"/>
</dbReference>
<evidence type="ECO:0000259" key="9">
    <source>
        <dbReference type="PROSITE" id="PS50043"/>
    </source>
</evidence>
<evidence type="ECO:0000256" key="8">
    <source>
        <dbReference type="SAM" id="MobiDB-lite"/>
    </source>
</evidence>
<keyword evidence="6" id="KW-0238">DNA-binding</keyword>
<evidence type="ECO:0000256" key="3">
    <source>
        <dbReference type="ARBA" id="ARBA00022553"/>
    </source>
</evidence>
<dbReference type="Gene3D" id="3.30.450.20">
    <property type="entry name" value="PAS domain"/>
    <property type="match status" value="3"/>
</dbReference>
<evidence type="ECO:0000256" key="6">
    <source>
        <dbReference type="ARBA" id="ARBA00023125"/>
    </source>
</evidence>
<dbReference type="Pfam" id="PF00072">
    <property type="entry name" value="Response_reg"/>
    <property type="match status" value="1"/>
</dbReference>
<dbReference type="InterPro" id="IPR013655">
    <property type="entry name" value="PAS_fold_3"/>
</dbReference>
<dbReference type="EC" id="2.7.13.3" evidence="2"/>
<evidence type="ECO:0000256" key="2">
    <source>
        <dbReference type="ARBA" id="ARBA00012438"/>
    </source>
</evidence>
<dbReference type="PROSITE" id="PS50043">
    <property type="entry name" value="HTH_LUXR_2"/>
    <property type="match status" value="1"/>
</dbReference>
<evidence type="ECO:0000256" key="5">
    <source>
        <dbReference type="ARBA" id="ARBA00022777"/>
    </source>
</evidence>
<dbReference type="Gene3D" id="1.10.10.10">
    <property type="entry name" value="Winged helix-like DNA-binding domain superfamily/Winged helix DNA-binding domain"/>
    <property type="match status" value="1"/>
</dbReference>
<dbReference type="PROSITE" id="PS50113">
    <property type="entry name" value="PAC"/>
    <property type="match status" value="3"/>
</dbReference>
<dbReference type="SMART" id="SM00421">
    <property type="entry name" value="HTH_LUXR"/>
    <property type="match status" value="1"/>
</dbReference>
<dbReference type="InterPro" id="IPR000700">
    <property type="entry name" value="PAS-assoc_C"/>
</dbReference>
<dbReference type="InterPro" id="IPR000792">
    <property type="entry name" value="Tscrpt_reg_LuxR_C"/>
</dbReference>
<dbReference type="Proteomes" id="UP000241167">
    <property type="component" value="Unassembled WGS sequence"/>
</dbReference>
<keyword evidence="4" id="KW-0808">Transferase</keyword>
<dbReference type="InterPro" id="IPR013656">
    <property type="entry name" value="PAS_4"/>
</dbReference>
<dbReference type="InterPro" id="IPR001789">
    <property type="entry name" value="Sig_transdc_resp-reg_receiver"/>
</dbReference>
<dbReference type="SUPFAM" id="SSF55785">
    <property type="entry name" value="PYP-like sensor domain (PAS domain)"/>
    <property type="match status" value="3"/>
</dbReference>
<dbReference type="SUPFAM" id="SSF52172">
    <property type="entry name" value="CheY-like"/>
    <property type="match status" value="1"/>
</dbReference>
<dbReference type="InterPro" id="IPR035965">
    <property type="entry name" value="PAS-like_dom_sf"/>
</dbReference>
<dbReference type="Pfam" id="PF00196">
    <property type="entry name" value="GerE"/>
    <property type="match status" value="1"/>
</dbReference>
<feature type="region of interest" description="Disordered" evidence="8">
    <location>
        <begin position="1"/>
        <end position="29"/>
    </location>
</feature>
<dbReference type="InterPro" id="IPR000014">
    <property type="entry name" value="PAS"/>
</dbReference>
<feature type="modified residue" description="4-aspartylphosphate" evidence="7">
    <location>
        <position position="465"/>
    </location>
</feature>
<keyword evidence="5" id="KW-0418">Kinase</keyword>
<dbReference type="CDD" id="cd00130">
    <property type="entry name" value="PAS"/>
    <property type="match status" value="2"/>
</dbReference>
<dbReference type="GO" id="GO:0003677">
    <property type="term" value="F:DNA binding"/>
    <property type="evidence" value="ECO:0007669"/>
    <property type="project" value="UniProtKB-KW"/>
</dbReference>
<dbReference type="InterPro" id="IPR052162">
    <property type="entry name" value="Sensor_kinase/Photoreceptor"/>
</dbReference>
<dbReference type="RefSeq" id="WP_106511466.1">
    <property type="nucleotide sequence ID" value="NZ_PXYI01000001.1"/>
</dbReference>
<evidence type="ECO:0000256" key="4">
    <source>
        <dbReference type="ARBA" id="ARBA00022679"/>
    </source>
</evidence>
<proteinExistence type="predicted"/>
<dbReference type="NCBIfam" id="TIGR00229">
    <property type="entry name" value="sensory_box"/>
    <property type="match status" value="3"/>
</dbReference>
<dbReference type="SMART" id="SM00091">
    <property type="entry name" value="PAS"/>
    <property type="match status" value="3"/>
</dbReference>
<evidence type="ECO:0000313" key="14">
    <source>
        <dbReference type="Proteomes" id="UP000241167"/>
    </source>
</evidence>
<feature type="domain" description="Response regulatory" evidence="10">
    <location>
        <begin position="416"/>
        <end position="531"/>
    </location>
</feature>
<feature type="domain" description="PAC" evidence="12">
    <location>
        <begin position="368"/>
        <end position="421"/>
    </location>
</feature>
<feature type="domain" description="PAS" evidence="11">
    <location>
        <begin position="37"/>
        <end position="108"/>
    </location>
</feature>
<comment type="caution">
    <text evidence="13">The sequence shown here is derived from an EMBL/GenBank/DDBJ whole genome shotgun (WGS) entry which is preliminary data.</text>
</comment>